<name>A0AAW8CE86_9PAST</name>
<evidence type="ECO:0000256" key="1">
    <source>
        <dbReference type="SAM" id="MobiDB-lite"/>
    </source>
</evidence>
<dbReference type="InterPro" id="IPR048051">
    <property type="entry name" value="BapA-like_prefix-like"/>
</dbReference>
<comment type="caution">
    <text evidence="3">The sequence shown here is derived from an EMBL/GenBank/DDBJ whole genome shotgun (WGS) entry which is preliminary data.</text>
</comment>
<gene>
    <name evidence="3" type="ORF">QJU57_00620</name>
</gene>
<dbReference type="Proteomes" id="UP001226020">
    <property type="component" value="Unassembled WGS sequence"/>
</dbReference>
<feature type="region of interest" description="Disordered" evidence="1">
    <location>
        <begin position="150"/>
        <end position="336"/>
    </location>
</feature>
<sequence>MNIIQSLGTTKSVTLPFDRQQIVTTLKSDNDLLIKLNNGEVIKVEGYFETPRHLILNPEQGKPIQLLEIDDVSGNILSSRVLSSAEVPELLGNDLAMLSSQTSEELVSNGVYESVASGTGAATSSGISSVLLGLGAVGATFGVVGAIKSQDRSYNNDTSKESSNQNNTAVVPEETKKAEPKENIEKVDKTETEPSKEVIEKQHTEKKEADVENVEKDTQDIKDPKVVDKAEEASEEVVEKQHTEKKEVDVESVEKDTQEIKDPKVVDKAEEPSEEVVEKQHTEKKEADVESVEKDNQEIKDPEAIDTTEKEPSKEEPRLELDVEGCDFGDNPAVVE</sequence>
<organism evidence="3 4">
    <name type="scientific">Phocoenobacter atlanticus subsp. atlanticus</name>
    <dbReference type="NCBI Taxonomy" id="3061285"/>
    <lineage>
        <taxon>Bacteria</taxon>
        <taxon>Pseudomonadati</taxon>
        <taxon>Pseudomonadota</taxon>
        <taxon>Gammaproteobacteria</taxon>
        <taxon>Pasteurellales</taxon>
        <taxon>Pasteurellaceae</taxon>
        <taxon>Phocoenobacter</taxon>
        <taxon>Phocoenobacter atlanticus</taxon>
    </lineage>
</organism>
<feature type="compositionally biased region" description="Polar residues" evidence="1">
    <location>
        <begin position="152"/>
        <end position="169"/>
    </location>
</feature>
<dbReference type="Pfam" id="PF22783">
    <property type="entry name" value="BapA_N"/>
    <property type="match status" value="1"/>
</dbReference>
<accession>A0AAW8CE86</accession>
<dbReference type="EMBL" id="JASAXT010000001">
    <property type="protein sequence ID" value="MDP8147583.1"/>
    <property type="molecule type" value="Genomic_DNA"/>
</dbReference>
<evidence type="ECO:0000313" key="3">
    <source>
        <dbReference type="EMBL" id="MDP8147583.1"/>
    </source>
</evidence>
<feature type="domain" description="Biofilm-associated protein BapA-like prefix-like" evidence="2">
    <location>
        <begin position="13"/>
        <end position="66"/>
    </location>
</feature>
<reference evidence="3 4" key="1">
    <citation type="journal article" date="2023" name="Front. Microbiol.">
        <title>Phylogeography and host specificity of Pasteurellaceae pathogenic to sea-farmed fish in the north-east Atlantic.</title>
        <authorList>
            <person name="Gulla S."/>
            <person name="Colquhoun D.J."/>
            <person name="Olsen A.B."/>
            <person name="Spilsberg B."/>
            <person name="Lagesen K."/>
            <person name="Aakesson C.P."/>
            <person name="Strom S."/>
            <person name="Manji F."/>
            <person name="Birkbeck T.H."/>
            <person name="Nilsen H.K."/>
        </authorList>
    </citation>
    <scope>NUCLEOTIDE SEQUENCE [LARGE SCALE GENOMIC DNA]</scope>
    <source>
        <strain evidence="3 4">NVIB3131</strain>
    </source>
</reference>
<dbReference type="AlphaFoldDB" id="A0AAW8CE86"/>
<proteinExistence type="predicted"/>
<evidence type="ECO:0000313" key="4">
    <source>
        <dbReference type="Proteomes" id="UP001226020"/>
    </source>
</evidence>
<keyword evidence="4" id="KW-1185">Reference proteome</keyword>
<feature type="compositionally biased region" description="Basic and acidic residues" evidence="1">
    <location>
        <begin position="173"/>
        <end position="321"/>
    </location>
</feature>
<protein>
    <recommendedName>
        <fullName evidence="2">Biofilm-associated protein BapA-like prefix-like domain-containing protein</fullName>
    </recommendedName>
</protein>
<evidence type="ECO:0000259" key="2">
    <source>
        <dbReference type="Pfam" id="PF22783"/>
    </source>
</evidence>
<feature type="non-terminal residue" evidence="3">
    <location>
        <position position="336"/>
    </location>
</feature>
<dbReference type="RefSeq" id="WP_306355526.1">
    <property type="nucleotide sequence ID" value="NZ_JASAWV010000001.1"/>
</dbReference>